<feature type="transmembrane region" description="Helical" evidence="1">
    <location>
        <begin position="111"/>
        <end position="130"/>
    </location>
</feature>
<evidence type="ECO:0000313" key="3">
    <source>
        <dbReference type="Proteomes" id="UP000219994"/>
    </source>
</evidence>
<reference evidence="3" key="1">
    <citation type="submission" date="2017-03" db="EMBL/GenBank/DDBJ databases">
        <authorList>
            <person name="Lund M.B."/>
        </authorList>
    </citation>
    <scope>NUCLEOTIDE SEQUENCE [LARGE SCALE GENOMIC DNA]</scope>
</reference>
<comment type="caution">
    <text evidence="2">The sequence shown here is derived from an EMBL/GenBank/DDBJ whole genome shotgun (WGS) entry which is preliminary data.</text>
</comment>
<dbReference type="EMBL" id="NAEP01000059">
    <property type="protein sequence ID" value="PDQ34237.1"/>
    <property type="molecule type" value="Genomic_DNA"/>
</dbReference>
<feature type="transmembrane region" description="Helical" evidence="1">
    <location>
        <begin position="80"/>
        <end position="105"/>
    </location>
</feature>
<keyword evidence="1" id="KW-0812">Transmembrane</keyword>
<accession>A0A2A6FNH3</accession>
<keyword evidence="1" id="KW-1133">Transmembrane helix</keyword>
<protein>
    <submittedName>
        <fullName evidence="2">Uncharacterized protein</fullName>
    </submittedName>
</protein>
<keyword evidence="1" id="KW-0472">Membrane</keyword>
<feature type="transmembrane region" description="Helical" evidence="1">
    <location>
        <begin position="12"/>
        <end position="37"/>
    </location>
</feature>
<proteinExistence type="predicted"/>
<evidence type="ECO:0000313" key="2">
    <source>
        <dbReference type="EMBL" id="PDQ34237.1"/>
    </source>
</evidence>
<dbReference type="Proteomes" id="UP000219994">
    <property type="component" value="Unassembled WGS sequence"/>
</dbReference>
<feature type="transmembrane region" description="Helical" evidence="1">
    <location>
        <begin position="43"/>
        <end position="68"/>
    </location>
</feature>
<evidence type="ECO:0000256" key="1">
    <source>
        <dbReference type="SAM" id="Phobius"/>
    </source>
</evidence>
<sequence length="143" mass="14004">MGETTGRTAMPHITCLAGAAISAGFGAAAAAAVSLIGNDGSGFLAFILPGAAFTGLAAGAISFSVGALTYRVLCNTVNRWWTRVGAVIAATVSCAIVVTVPFVIIPATNGALPTAGIAASIAALCAALALRPMEKATGKNRAA</sequence>
<gene>
    <name evidence="2" type="ORF">B5766_12400</name>
</gene>
<dbReference type="AlphaFoldDB" id="A0A2A6FNH3"/>
<organism evidence="2 3">
    <name type="scientific">Candidatus Lumbricidiphila eiseniae</name>
    <dbReference type="NCBI Taxonomy" id="1969409"/>
    <lineage>
        <taxon>Bacteria</taxon>
        <taxon>Bacillati</taxon>
        <taxon>Actinomycetota</taxon>
        <taxon>Actinomycetes</taxon>
        <taxon>Micrococcales</taxon>
        <taxon>Microbacteriaceae</taxon>
        <taxon>Candidatus Lumbricidiphila</taxon>
    </lineage>
</organism>
<name>A0A2A6FNH3_9MICO</name>